<protein>
    <submittedName>
        <fullName evidence="3">DUF4296 domain-containing protein</fullName>
    </submittedName>
</protein>
<dbReference type="RefSeq" id="WP_135391405.1">
    <property type="nucleotide sequence ID" value="NZ_SRMB01000001.1"/>
</dbReference>
<dbReference type="OrthoDB" id="981921at2"/>
<evidence type="ECO:0000259" key="2">
    <source>
        <dbReference type="Pfam" id="PF14129"/>
    </source>
</evidence>
<comment type="caution">
    <text evidence="3">The sequence shown here is derived from an EMBL/GenBank/DDBJ whole genome shotgun (WGS) entry which is preliminary data.</text>
</comment>
<sequence>MKKLPICLALILSALLTSCQRPEEAAPPANLLPKEKMVQMLVELHVNESRVQGSGLRADSAQALFNQLQKDMLWRHDVSDSTFWQSYRYYAVHDKDLDEMYGIVLDSIAMRKVRLQTLPPQ</sequence>
<reference evidence="3 4" key="1">
    <citation type="submission" date="2019-04" db="EMBL/GenBank/DDBJ databases">
        <authorList>
            <person name="Feng G."/>
            <person name="Zhang J."/>
            <person name="Zhu H."/>
        </authorList>
    </citation>
    <scope>NUCLEOTIDE SEQUENCE [LARGE SCALE GENOMIC DNA]</scope>
    <source>
        <strain evidence="3 4">9PBR-1</strain>
    </source>
</reference>
<accession>A0A4Z0QH74</accession>
<evidence type="ECO:0000313" key="4">
    <source>
        <dbReference type="Proteomes" id="UP000298471"/>
    </source>
</evidence>
<keyword evidence="1" id="KW-0732">Signal</keyword>
<feature type="domain" description="DUF4296" evidence="2">
    <location>
        <begin position="28"/>
        <end position="111"/>
    </location>
</feature>
<dbReference type="EMBL" id="SRMB01000001">
    <property type="protein sequence ID" value="TGE28032.1"/>
    <property type="molecule type" value="Genomic_DNA"/>
</dbReference>
<name>A0A4Z0QH74_9BACT</name>
<dbReference type="Proteomes" id="UP000298471">
    <property type="component" value="Unassembled WGS sequence"/>
</dbReference>
<proteinExistence type="predicted"/>
<evidence type="ECO:0000313" key="3">
    <source>
        <dbReference type="EMBL" id="TGE28032.1"/>
    </source>
</evidence>
<organism evidence="3 4">
    <name type="scientific">Hymenobacter metallicola</name>
    <dbReference type="NCBI Taxonomy" id="2563114"/>
    <lineage>
        <taxon>Bacteria</taxon>
        <taxon>Pseudomonadati</taxon>
        <taxon>Bacteroidota</taxon>
        <taxon>Cytophagia</taxon>
        <taxon>Cytophagales</taxon>
        <taxon>Hymenobacteraceae</taxon>
        <taxon>Hymenobacter</taxon>
    </lineage>
</organism>
<dbReference type="PROSITE" id="PS51257">
    <property type="entry name" value="PROKAR_LIPOPROTEIN"/>
    <property type="match status" value="1"/>
</dbReference>
<dbReference type="AlphaFoldDB" id="A0A4Z0QH74"/>
<evidence type="ECO:0000256" key="1">
    <source>
        <dbReference type="SAM" id="SignalP"/>
    </source>
</evidence>
<feature type="signal peptide" evidence="1">
    <location>
        <begin position="1"/>
        <end position="25"/>
    </location>
</feature>
<feature type="chain" id="PRO_5021313229" evidence="1">
    <location>
        <begin position="26"/>
        <end position="121"/>
    </location>
</feature>
<keyword evidence="4" id="KW-1185">Reference proteome</keyword>
<dbReference type="InterPro" id="IPR025381">
    <property type="entry name" value="DUF4296"/>
</dbReference>
<gene>
    <name evidence="3" type="ORF">E5K02_00785</name>
</gene>
<dbReference type="Pfam" id="PF14129">
    <property type="entry name" value="DUF4296"/>
    <property type="match status" value="1"/>
</dbReference>